<accession>A0AAN9NNR1</accession>
<evidence type="ECO:0000313" key="2">
    <source>
        <dbReference type="Proteomes" id="UP001374584"/>
    </source>
</evidence>
<protein>
    <submittedName>
        <fullName evidence="1">Uncharacterized protein</fullName>
    </submittedName>
</protein>
<organism evidence="1 2">
    <name type="scientific">Phaseolus coccineus</name>
    <name type="common">Scarlet runner bean</name>
    <name type="synonym">Phaseolus multiflorus</name>
    <dbReference type="NCBI Taxonomy" id="3886"/>
    <lineage>
        <taxon>Eukaryota</taxon>
        <taxon>Viridiplantae</taxon>
        <taxon>Streptophyta</taxon>
        <taxon>Embryophyta</taxon>
        <taxon>Tracheophyta</taxon>
        <taxon>Spermatophyta</taxon>
        <taxon>Magnoliopsida</taxon>
        <taxon>eudicotyledons</taxon>
        <taxon>Gunneridae</taxon>
        <taxon>Pentapetalae</taxon>
        <taxon>rosids</taxon>
        <taxon>fabids</taxon>
        <taxon>Fabales</taxon>
        <taxon>Fabaceae</taxon>
        <taxon>Papilionoideae</taxon>
        <taxon>50 kb inversion clade</taxon>
        <taxon>NPAAA clade</taxon>
        <taxon>indigoferoid/millettioid clade</taxon>
        <taxon>Phaseoleae</taxon>
        <taxon>Phaseolus</taxon>
    </lineage>
</organism>
<evidence type="ECO:0000313" key="1">
    <source>
        <dbReference type="EMBL" id="KAK7373809.1"/>
    </source>
</evidence>
<sequence>MEFADLCYLVKVAGFDIERFSFWDYKCWFIELLMEEMVNEHHSSEGQALACLTRSSLRKKQGGWRSVIYILVGAYFADAYMGKFKMLLIGSTSSFLLTQANNQNAAIHFFPFKSHRRCQVKNSI</sequence>
<reference evidence="1 2" key="1">
    <citation type="submission" date="2024-01" db="EMBL/GenBank/DDBJ databases">
        <title>The genomes of 5 underutilized Papilionoideae crops provide insights into root nodulation and disease resistanc.</title>
        <authorList>
            <person name="Jiang F."/>
        </authorList>
    </citation>
    <scope>NUCLEOTIDE SEQUENCE [LARGE SCALE GENOMIC DNA]</scope>
    <source>
        <strain evidence="1">JINMINGXINNONG_FW02</strain>
        <tissue evidence="1">Leaves</tissue>
    </source>
</reference>
<proteinExistence type="predicted"/>
<dbReference type="AlphaFoldDB" id="A0AAN9NNR1"/>
<name>A0AAN9NNR1_PHACN</name>
<keyword evidence="2" id="KW-1185">Reference proteome</keyword>
<dbReference type="EMBL" id="JAYMYR010000003">
    <property type="protein sequence ID" value="KAK7373809.1"/>
    <property type="molecule type" value="Genomic_DNA"/>
</dbReference>
<comment type="caution">
    <text evidence="1">The sequence shown here is derived from an EMBL/GenBank/DDBJ whole genome shotgun (WGS) entry which is preliminary data.</text>
</comment>
<dbReference type="Proteomes" id="UP001374584">
    <property type="component" value="Unassembled WGS sequence"/>
</dbReference>
<gene>
    <name evidence="1" type="ORF">VNO80_07229</name>
</gene>